<organism evidence="1 2">
    <name type="scientific">Maridesulfovibrio salexigens (strain ATCC 14822 / DSM 2638 / NCIMB 8403 / VKM B-1763)</name>
    <name type="common">Desulfovibrio salexigens</name>
    <dbReference type="NCBI Taxonomy" id="526222"/>
    <lineage>
        <taxon>Bacteria</taxon>
        <taxon>Pseudomonadati</taxon>
        <taxon>Thermodesulfobacteriota</taxon>
        <taxon>Desulfovibrionia</taxon>
        <taxon>Desulfovibrionales</taxon>
        <taxon>Desulfovibrionaceae</taxon>
        <taxon>Maridesulfovibrio</taxon>
    </lineage>
</organism>
<evidence type="ECO:0000313" key="1">
    <source>
        <dbReference type="EMBL" id="ACS79489.1"/>
    </source>
</evidence>
<dbReference type="RefSeq" id="WP_015851307.1">
    <property type="nucleotide sequence ID" value="NC_012881.1"/>
</dbReference>
<dbReference type="OrthoDB" id="5444275at2"/>
<dbReference type="AlphaFoldDB" id="C6BRP9"/>
<dbReference type="eggNOG" id="ENOG5033FIF">
    <property type="taxonomic scope" value="Bacteria"/>
</dbReference>
<dbReference type="Proteomes" id="UP000002601">
    <property type="component" value="Chromosome"/>
</dbReference>
<name>C6BRP9_MARSD</name>
<sequence length="295" mass="34184">MYLECFPDAKINVLLSYGLRNSDTERFLKTHYHRIGYLILDSGAYTLNNAKTQKIKDQITLPGYAAFLKKIGSYFLFAFNYDANFGYDGFYENAKNMQFLLGQGNKNIVPVMHAYTCEEADRFIADGNKIIALGFSPEGKKNRKNIRKFSEYFHEHGVKVHALGATSWKILADTPVAYADSSSWVQYGKYGTVVFWNDSKAVVTGTGQVDYSKCCETYYFYDDASKPRKPNKVYYDQLSETHPLPQFVEKYLKCDWFDLLNKKATDLRTMVNIYFFQKLQEKVTEHHANNGWYFD</sequence>
<dbReference type="EMBL" id="CP001649">
    <property type="protein sequence ID" value="ACS79489.1"/>
    <property type="molecule type" value="Genomic_DNA"/>
</dbReference>
<proteinExistence type="predicted"/>
<dbReference type="STRING" id="526222.Desal_1427"/>
<dbReference type="HOGENOM" id="CLU_920482_0_0_7"/>
<keyword evidence="2" id="KW-1185">Reference proteome</keyword>
<dbReference type="KEGG" id="dsa:Desal_1427"/>
<protein>
    <submittedName>
        <fullName evidence="1">Uncharacterized protein</fullName>
    </submittedName>
</protein>
<reference evidence="1 2" key="1">
    <citation type="submission" date="2009-06" db="EMBL/GenBank/DDBJ databases">
        <title>Complete sequence of Desulfovibrio salexigens DSM 2638.</title>
        <authorList>
            <consortium name="US DOE Joint Genome Institute"/>
            <person name="Lucas S."/>
            <person name="Copeland A."/>
            <person name="Lapidus A."/>
            <person name="Glavina del Rio T."/>
            <person name="Tice H."/>
            <person name="Bruce D."/>
            <person name="Goodwin L."/>
            <person name="Pitluck S."/>
            <person name="Munk A.C."/>
            <person name="Brettin T."/>
            <person name="Detter J.C."/>
            <person name="Han C."/>
            <person name="Tapia R."/>
            <person name="Larimer F."/>
            <person name="Land M."/>
            <person name="Hauser L."/>
            <person name="Kyrpides N."/>
            <person name="Anderson I."/>
            <person name="Wall J.D."/>
            <person name="Arkin A.P."/>
            <person name="Dehal P."/>
            <person name="Chivian D."/>
            <person name="Giles B."/>
            <person name="Hazen T.C."/>
        </authorList>
    </citation>
    <scope>NUCLEOTIDE SEQUENCE [LARGE SCALE GENOMIC DNA]</scope>
    <source>
        <strain evidence="2">ATCC 14822 / DSM 2638 / NCIMB 8403 / VKM B-1763</strain>
    </source>
</reference>
<evidence type="ECO:0000313" key="2">
    <source>
        <dbReference type="Proteomes" id="UP000002601"/>
    </source>
</evidence>
<accession>C6BRP9</accession>
<gene>
    <name evidence="1" type="ordered locus">Desal_1427</name>
</gene>